<keyword evidence="3" id="KW-1185">Reference proteome</keyword>
<gene>
    <name evidence="2" type="ORF">PRZ48_001933</name>
</gene>
<name>A0ABR0F474_ZASCE</name>
<organism evidence="2 3">
    <name type="scientific">Zasmidium cellare</name>
    <name type="common">Wine cellar mold</name>
    <name type="synonym">Racodium cellare</name>
    <dbReference type="NCBI Taxonomy" id="395010"/>
    <lineage>
        <taxon>Eukaryota</taxon>
        <taxon>Fungi</taxon>
        <taxon>Dikarya</taxon>
        <taxon>Ascomycota</taxon>
        <taxon>Pezizomycotina</taxon>
        <taxon>Dothideomycetes</taxon>
        <taxon>Dothideomycetidae</taxon>
        <taxon>Mycosphaerellales</taxon>
        <taxon>Mycosphaerellaceae</taxon>
        <taxon>Zasmidium</taxon>
    </lineage>
</organism>
<feature type="region of interest" description="Disordered" evidence="1">
    <location>
        <begin position="73"/>
        <end position="106"/>
    </location>
</feature>
<comment type="caution">
    <text evidence="2">The sequence shown here is derived from an EMBL/GenBank/DDBJ whole genome shotgun (WGS) entry which is preliminary data.</text>
</comment>
<feature type="compositionally biased region" description="Polar residues" evidence="1">
    <location>
        <begin position="73"/>
        <end position="88"/>
    </location>
</feature>
<protein>
    <submittedName>
        <fullName evidence="2">Uncharacterized protein</fullName>
    </submittedName>
</protein>
<dbReference type="EMBL" id="JAXOVC010000001">
    <property type="protein sequence ID" value="KAK4508195.1"/>
    <property type="molecule type" value="Genomic_DNA"/>
</dbReference>
<sequence length="614" mass="69017">MTDFNTQVIEALFTPSNQDPFIVQLRNAIDSIDGDNQDQISALVDDLLANHPASPQPPMTFDELMQRLVARSTQPSQQKKLNDLSTQLSTSTIKPPSPKKPSKLKRSAYGLGPVDGFTPSAGNEFYDVRLTFEAAMAHIVKIFRKALAAVGGWDPKTNHTGFMDFLRKAKNAGHPIRCIRRDVWFVCEFVYNGRAGWNLIDIPHRFYEDLLPILNDFVKRTLAINADANSSSLRDIVSWAHQTGVLLHALRVARVKTEQASKAEYMRAQGQLEKAKFEGEVQAMYEGMEKMGLKEKGATVDDILGIEALELGAGALDEEEEDELVRAIQREFEGEGITMEQVKKPTTFLSLELEVQQLVFEGLFSQSKVLHIPERESATISALCAANKSLRKNFTEYAAEREKLTSVRTRYTKCVFTVSPDVRVSAPPSPNDWPHIKDIVIMIDDLALEDSYCDNWDDNPELVRSQVAGMVADLDAFVAWAAIRHTPLTSLRVRFTNTEDASFVFKEHVATNGRCVAPVAHHLLSPLVKLPSCKNTIVKQSRGALDGILGIDDGLERIDEWNADYEVGFKYAVQGWLRLSAEERERYEFDDVAGDLSDAEMEKWRRRASMEEYE</sequence>
<evidence type="ECO:0000313" key="3">
    <source>
        <dbReference type="Proteomes" id="UP001305779"/>
    </source>
</evidence>
<evidence type="ECO:0000313" key="2">
    <source>
        <dbReference type="EMBL" id="KAK4508195.1"/>
    </source>
</evidence>
<dbReference type="Proteomes" id="UP001305779">
    <property type="component" value="Unassembled WGS sequence"/>
</dbReference>
<proteinExistence type="predicted"/>
<reference evidence="2 3" key="1">
    <citation type="journal article" date="2023" name="G3 (Bethesda)">
        <title>A chromosome-level genome assembly of Zasmidium syzygii isolated from banana leaves.</title>
        <authorList>
            <person name="van Westerhoven A.C."/>
            <person name="Mehrabi R."/>
            <person name="Talebi R."/>
            <person name="Steentjes M.B.F."/>
            <person name="Corcolon B."/>
            <person name="Chong P.A."/>
            <person name="Kema G.H.J."/>
            <person name="Seidl M.F."/>
        </authorList>
    </citation>
    <scope>NUCLEOTIDE SEQUENCE [LARGE SCALE GENOMIC DNA]</scope>
    <source>
        <strain evidence="2 3">P124</strain>
    </source>
</reference>
<evidence type="ECO:0000256" key="1">
    <source>
        <dbReference type="SAM" id="MobiDB-lite"/>
    </source>
</evidence>
<accession>A0ABR0F474</accession>